<reference evidence="3" key="1">
    <citation type="submission" date="2013-09" db="EMBL/GenBank/DDBJ databases">
        <title>Corchorus olitorius genome sequencing.</title>
        <authorList>
            <person name="Alam M."/>
            <person name="Haque M.S."/>
            <person name="Islam M.S."/>
            <person name="Emdad E.M."/>
            <person name="Islam M.M."/>
            <person name="Ahmed B."/>
            <person name="Halim A."/>
            <person name="Hossen Q.M.M."/>
            <person name="Hossain M.Z."/>
            <person name="Ahmed R."/>
            <person name="Khan M.M."/>
            <person name="Islam R."/>
            <person name="Rashid M.M."/>
            <person name="Khan S.A."/>
            <person name="Rahman M.S."/>
            <person name="Alam M."/>
            <person name="Yahiya A.S."/>
            <person name="Khan M.S."/>
            <person name="Azam M.S."/>
            <person name="Haque T."/>
            <person name="Lashkar M.Z.H."/>
            <person name="Akhand A.I."/>
            <person name="Morshed G."/>
            <person name="Roy S."/>
            <person name="Uddin K.S."/>
            <person name="Rabeya T."/>
            <person name="Hossain A.S."/>
            <person name="Chowdhury A."/>
            <person name="Snigdha A.R."/>
            <person name="Mortoza M.S."/>
            <person name="Matin S.A."/>
            <person name="Hoque S.M.E."/>
            <person name="Islam M.K."/>
            <person name="Roy D.K."/>
            <person name="Haider R."/>
            <person name="Moosa M.M."/>
            <person name="Elias S.M."/>
            <person name="Hasan A.M."/>
            <person name="Jahan S."/>
            <person name="Shafiuddin M."/>
            <person name="Mahmood N."/>
            <person name="Shommy N.S."/>
        </authorList>
    </citation>
    <scope>NUCLEOTIDE SEQUENCE [LARGE SCALE GENOMIC DNA]</scope>
    <source>
        <strain evidence="3">cv. O-4</strain>
    </source>
</reference>
<evidence type="ECO:0000313" key="3">
    <source>
        <dbReference type="Proteomes" id="UP000187203"/>
    </source>
</evidence>
<keyword evidence="3" id="KW-1185">Reference proteome</keyword>
<keyword evidence="1" id="KW-0812">Transmembrane</keyword>
<dbReference type="Proteomes" id="UP000187203">
    <property type="component" value="Unassembled WGS sequence"/>
</dbReference>
<gene>
    <name evidence="2" type="ORF">COLO4_32392</name>
</gene>
<keyword evidence="1" id="KW-0472">Membrane</keyword>
<evidence type="ECO:0000256" key="1">
    <source>
        <dbReference type="SAM" id="Phobius"/>
    </source>
</evidence>
<keyword evidence="1" id="KW-1133">Transmembrane helix</keyword>
<proteinExistence type="predicted"/>
<comment type="caution">
    <text evidence="2">The sequence shown here is derived from an EMBL/GenBank/DDBJ whole genome shotgun (WGS) entry which is preliminary data.</text>
</comment>
<organism evidence="2 3">
    <name type="scientific">Corchorus olitorius</name>
    <dbReference type="NCBI Taxonomy" id="93759"/>
    <lineage>
        <taxon>Eukaryota</taxon>
        <taxon>Viridiplantae</taxon>
        <taxon>Streptophyta</taxon>
        <taxon>Embryophyta</taxon>
        <taxon>Tracheophyta</taxon>
        <taxon>Spermatophyta</taxon>
        <taxon>Magnoliopsida</taxon>
        <taxon>eudicotyledons</taxon>
        <taxon>Gunneridae</taxon>
        <taxon>Pentapetalae</taxon>
        <taxon>rosids</taxon>
        <taxon>malvids</taxon>
        <taxon>Malvales</taxon>
        <taxon>Malvaceae</taxon>
        <taxon>Grewioideae</taxon>
        <taxon>Apeibeae</taxon>
        <taxon>Corchorus</taxon>
    </lineage>
</organism>
<protein>
    <recommendedName>
        <fullName evidence="4">Late embryogenesis abundant protein, LEA-14</fullName>
    </recommendedName>
</protein>
<dbReference type="EMBL" id="AWUE01021110">
    <property type="protein sequence ID" value="OMO63504.1"/>
    <property type="molecule type" value="Genomic_DNA"/>
</dbReference>
<name>A0A1R3GZG0_9ROSI</name>
<evidence type="ECO:0000313" key="2">
    <source>
        <dbReference type="EMBL" id="OMO63504.1"/>
    </source>
</evidence>
<feature type="transmembrane region" description="Helical" evidence="1">
    <location>
        <begin position="57"/>
        <end position="76"/>
    </location>
</feature>
<accession>A0A1R3GZG0</accession>
<evidence type="ECO:0008006" key="4">
    <source>
        <dbReference type="Google" id="ProtNLM"/>
    </source>
</evidence>
<sequence>MSSSSTALQVEPQISSASQQGVNDVRFNHRYSSVVYYPPPSSHSQPSGCCEPSFNCVMFTLMVIFGTIFFFFIFSVKQFASPPITMQPISFSISNYTYNWEADFSFGCQTCMSTTKIYYSDMELHLSYEKTYGDFSEVFVEPFNLKGNEQKKLHLQYGGNQIPVKKNGIPVEVGQNFEAPNLMQMNMTMDFSVRYKLWGFFWGVKMNGPHESFCWTLLVSVEPKLAQGGRLLATTPAPCRQRYR</sequence>
<dbReference type="AlphaFoldDB" id="A0A1R3GZG0"/>